<dbReference type="PANTHER" id="PTHR43205">
    <property type="entry name" value="PROSTAGLANDIN REDUCTASE"/>
    <property type="match status" value="1"/>
</dbReference>
<keyword evidence="13" id="KW-0560">Oxidoreductase</keyword>
<evidence type="ECO:0000256" key="1">
    <source>
        <dbReference type="ARBA" id="ARBA00004496"/>
    </source>
</evidence>
<dbReference type="OrthoDB" id="809632at2759"/>
<evidence type="ECO:0000256" key="30">
    <source>
        <dbReference type="ARBA" id="ARBA00048953"/>
    </source>
</evidence>
<dbReference type="PANTHER" id="PTHR43205:SF7">
    <property type="entry name" value="PROSTAGLANDIN REDUCTASE 1"/>
    <property type="match status" value="1"/>
</dbReference>
<dbReference type="GO" id="GO:0005737">
    <property type="term" value="C:cytoplasm"/>
    <property type="evidence" value="ECO:0007669"/>
    <property type="project" value="UniProtKB-SubCell"/>
</dbReference>
<evidence type="ECO:0000256" key="15">
    <source>
        <dbReference type="ARBA" id="ARBA00023278"/>
    </source>
</evidence>
<comment type="similarity">
    <text evidence="2">Belongs to the NADP-dependent oxidoreductase L4BD family.</text>
</comment>
<dbReference type="InterPro" id="IPR013149">
    <property type="entry name" value="ADH-like_C"/>
</dbReference>
<comment type="catalytic activity">
    <reaction evidence="22">
        <text>pentan-2-one + NADP(+) = (E)-pent-3-en-2-one + NADPH + H(+)</text>
        <dbReference type="Rhea" id="RHEA:50788"/>
        <dbReference type="ChEBI" id="CHEBI:15378"/>
        <dbReference type="ChEBI" id="CHEBI:16472"/>
        <dbReference type="ChEBI" id="CHEBI:57783"/>
        <dbReference type="ChEBI" id="CHEBI:58349"/>
        <dbReference type="ChEBI" id="CHEBI:145276"/>
    </reaction>
    <physiologicalReaction direction="right-to-left" evidence="22">
        <dbReference type="Rhea" id="RHEA:50790"/>
    </physiologicalReaction>
</comment>
<keyword evidence="37" id="KW-1185">Reference proteome</keyword>
<reference evidence="36" key="1">
    <citation type="submission" date="2022-01" db="EMBL/GenBank/DDBJ databases">
        <authorList>
            <person name="Braso-Vives M."/>
        </authorList>
    </citation>
    <scope>NUCLEOTIDE SEQUENCE</scope>
</reference>
<dbReference type="EMBL" id="OV696688">
    <property type="protein sequence ID" value="CAH1257351.1"/>
    <property type="molecule type" value="Genomic_DNA"/>
</dbReference>
<comment type="catalytic activity">
    <reaction evidence="26">
        <text>nonan-2-one + NADP(+) = (3E)-nonen-2-one + NADPH + H(+)</text>
        <dbReference type="Rhea" id="RHEA:50616"/>
        <dbReference type="ChEBI" id="CHEBI:15378"/>
        <dbReference type="ChEBI" id="CHEBI:57783"/>
        <dbReference type="ChEBI" id="CHEBI:58349"/>
        <dbReference type="ChEBI" id="CHEBI:77927"/>
        <dbReference type="ChEBI" id="CHEBI:133457"/>
    </reaction>
    <physiologicalReaction direction="right-to-left" evidence="26">
        <dbReference type="Rhea" id="RHEA:50618"/>
    </physiologicalReaction>
</comment>
<protein>
    <recommendedName>
        <fullName evidence="6">Prostaglandin reductase 1</fullName>
        <ecNumber evidence="4">1.3.1.48</ecNumber>
        <ecNumber evidence="5">1.3.1.74</ecNumber>
    </recommendedName>
    <alternativeName>
        <fullName evidence="19">15-oxoprostaglandin 13-reductase</fullName>
    </alternativeName>
    <alternativeName>
        <fullName evidence="17">Dithiolethione-inducible gene 1 protein</fullName>
    </alternativeName>
    <alternativeName>
        <fullName evidence="16">Leukotriene B4 12-hydroxydehydrogenase</fullName>
    </alternativeName>
    <alternativeName>
        <fullName evidence="18">NAD(P)H-dependent alkenal/one oxidoreductase</fullName>
    </alternativeName>
</protein>
<evidence type="ECO:0000256" key="9">
    <source>
        <dbReference type="ARBA" id="ARBA00022553"/>
    </source>
</evidence>
<evidence type="ECO:0000256" key="3">
    <source>
        <dbReference type="ARBA" id="ARBA00011852"/>
    </source>
</evidence>
<dbReference type="Pfam" id="PF00107">
    <property type="entry name" value="ADH_zinc_N"/>
    <property type="match status" value="1"/>
</dbReference>
<evidence type="ECO:0000256" key="23">
    <source>
        <dbReference type="ARBA" id="ARBA00047871"/>
    </source>
</evidence>
<evidence type="ECO:0000256" key="14">
    <source>
        <dbReference type="ARBA" id="ARBA00023098"/>
    </source>
</evidence>
<dbReference type="SMART" id="SM00829">
    <property type="entry name" value="PKS_ER"/>
    <property type="match status" value="1"/>
</dbReference>
<evidence type="ECO:0000256" key="7">
    <source>
        <dbReference type="ARBA" id="ARBA00022490"/>
    </source>
</evidence>
<comment type="catalytic activity">
    <reaction evidence="29">
        <text>20-hydroxy-leukotriene B4 + NADP(+) = 12-oxo-20-hydroxy-leukotriene B4 + NADPH + H(+)</text>
        <dbReference type="Rhea" id="RHEA:51208"/>
        <dbReference type="ChEBI" id="CHEBI:15378"/>
        <dbReference type="ChEBI" id="CHEBI:57460"/>
        <dbReference type="ChEBI" id="CHEBI:57783"/>
        <dbReference type="ChEBI" id="CHEBI:58349"/>
        <dbReference type="ChEBI" id="CHEBI:133346"/>
    </reaction>
    <physiologicalReaction direction="left-to-right" evidence="29">
        <dbReference type="Rhea" id="RHEA:51209"/>
    </physiologicalReaction>
</comment>
<feature type="domain" description="Enoyl reductase (ER)" evidence="35">
    <location>
        <begin position="40"/>
        <end position="355"/>
    </location>
</feature>
<evidence type="ECO:0000256" key="27">
    <source>
        <dbReference type="ARBA" id="ARBA00048290"/>
    </source>
</evidence>
<keyword evidence="9" id="KW-0597">Phosphoprotein</keyword>
<comment type="catalytic activity">
    <reaction evidence="34">
        <text>hexanal + NADP(+) = (E)-hex-2-enal + NADPH + H(+)</text>
        <dbReference type="Rhea" id="RHEA:50776"/>
        <dbReference type="ChEBI" id="CHEBI:15378"/>
        <dbReference type="ChEBI" id="CHEBI:28913"/>
        <dbReference type="ChEBI" id="CHEBI:57783"/>
        <dbReference type="ChEBI" id="CHEBI:58349"/>
        <dbReference type="ChEBI" id="CHEBI:88528"/>
    </reaction>
    <physiologicalReaction direction="right-to-left" evidence="34">
        <dbReference type="Rhea" id="RHEA:50778"/>
    </physiologicalReaction>
</comment>
<organism evidence="36 37">
    <name type="scientific">Branchiostoma lanceolatum</name>
    <name type="common">Common lancelet</name>
    <name type="synonym">Amphioxus lanceolatum</name>
    <dbReference type="NCBI Taxonomy" id="7740"/>
    <lineage>
        <taxon>Eukaryota</taxon>
        <taxon>Metazoa</taxon>
        <taxon>Chordata</taxon>
        <taxon>Cephalochordata</taxon>
        <taxon>Leptocardii</taxon>
        <taxon>Amphioxiformes</taxon>
        <taxon>Branchiostomatidae</taxon>
        <taxon>Branchiostoma</taxon>
    </lineage>
</organism>
<comment type="catalytic activity">
    <reaction evidence="33">
        <text>an n-alkanal + NADP(+) = an alk-2-enal + NADPH + H(+)</text>
        <dbReference type="Rhea" id="RHEA:13737"/>
        <dbReference type="ChEBI" id="CHEBI:12834"/>
        <dbReference type="ChEBI" id="CHEBI:13757"/>
        <dbReference type="ChEBI" id="CHEBI:15378"/>
        <dbReference type="ChEBI" id="CHEBI:57783"/>
        <dbReference type="ChEBI" id="CHEBI:58349"/>
        <dbReference type="EC" id="1.3.1.74"/>
    </reaction>
    <physiologicalReaction direction="right-to-left" evidence="33">
        <dbReference type="Rhea" id="RHEA:13739"/>
    </physiologicalReaction>
</comment>
<evidence type="ECO:0000313" key="37">
    <source>
        <dbReference type="Proteomes" id="UP000838412"/>
    </source>
</evidence>
<evidence type="ECO:0000256" key="17">
    <source>
        <dbReference type="ARBA" id="ARBA00032255"/>
    </source>
</evidence>
<dbReference type="GO" id="GO:0032440">
    <property type="term" value="F:2-alkenal reductase [NAD(P)H] activity"/>
    <property type="evidence" value="ECO:0007669"/>
    <property type="project" value="UniProtKB-EC"/>
</dbReference>
<gene>
    <name evidence="36" type="primary">PTGR1</name>
    <name evidence="36" type="ORF">BLAG_LOCUS15319</name>
</gene>
<dbReference type="GO" id="GO:0047522">
    <property type="term" value="F:15-oxoprostaglandin 13-reductase [NAD(P)+] activity"/>
    <property type="evidence" value="ECO:0007669"/>
    <property type="project" value="UniProtKB-EC"/>
</dbReference>
<dbReference type="InterPro" id="IPR011032">
    <property type="entry name" value="GroES-like_sf"/>
</dbReference>
<evidence type="ECO:0000256" key="5">
    <source>
        <dbReference type="ARBA" id="ARBA00012410"/>
    </source>
</evidence>
<evidence type="ECO:0000256" key="20">
    <source>
        <dbReference type="ARBA" id="ARBA00047461"/>
    </source>
</evidence>
<comment type="catalytic activity">
    <reaction evidence="32">
        <text>13,14-dihydro-15-oxo-prostaglandin E1 + NADP(+) = 15-oxoprostaglandin E1 + NADPH + H(+)</text>
        <dbReference type="Rhea" id="RHEA:50584"/>
        <dbReference type="ChEBI" id="CHEBI:15378"/>
        <dbReference type="ChEBI" id="CHEBI:57401"/>
        <dbReference type="ChEBI" id="CHEBI:57783"/>
        <dbReference type="ChEBI" id="CHEBI:58349"/>
        <dbReference type="ChEBI" id="CHEBI:133408"/>
    </reaction>
    <physiologicalReaction direction="right-to-left" evidence="32">
        <dbReference type="Rhea" id="RHEA:50586"/>
    </physiologicalReaction>
</comment>
<dbReference type="SUPFAM" id="SSF50129">
    <property type="entry name" value="GroES-like"/>
    <property type="match status" value="2"/>
</dbReference>
<evidence type="ECO:0000256" key="31">
    <source>
        <dbReference type="ARBA" id="ARBA00049068"/>
    </source>
</evidence>
<comment type="subcellular location">
    <subcellularLocation>
        <location evidence="1">Cytoplasm</location>
    </subcellularLocation>
</comment>
<comment type="catalytic activity">
    <reaction evidence="23">
        <text>leukotriene B4 + NADP(+) = 12-oxo-leukotriene B4 + NADPH + H(+)</text>
        <dbReference type="Rhea" id="RHEA:50608"/>
        <dbReference type="ChEBI" id="CHEBI:15378"/>
        <dbReference type="ChEBI" id="CHEBI:57461"/>
        <dbReference type="ChEBI" id="CHEBI:57783"/>
        <dbReference type="ChEBI" id="CHEBI:58349"/>
        <dbReference type="ChEBI" id="CHEBI:133309"/>
    </reaction>
    <physiologicalReaction direction="left-to-right" evidence="23">
        <dbReference type="Rhea" id="RHEA:50609"/>
    </physiologicalReaction>
</comment>
<evidence type="ECO:0000256" key="6">
    <source>
        <dbReference type="ARBA" id="ARBA00020651"/>
    </source>
</evidence>
<name>A0A8J9ZMC9_BRALA</name>
<dbReference type="FunFam" id="3.40.50.720:FF:000121">
    <property type="entry name" value="Prostaglandin reductase 2"/>
    <property type="match status" value="1"/>
</dbReference>
<keyword evidence="12" id="KW-0007">Acetylation</keyword>
<comment type="catalytic activity">
    <reaction evidence="24">
        <text>13,14-dihydro-15-oxo-prostaglandin F1alpha + NADP(+) = 15-oxoprostaglandin F1alpha + NADPH + H(+)</text>
        <dbReference type="Rhea" id="RHEA:50592"/>
        <dbReference type="ChEBI" id="CHEBI:15378"/>
        <dbReference type="ChEBI" id="CHEBI:57783"/>
        <dbReference type="ChEBI" id="CHEBI:58349"/>
        <dbReference type="ChEBI" id="CHEBI:79072"/>
        <dbReference type="ChEBI" id="CHEBI:133411"/>
    </reaction>
    <physiologicalReaction direction="right-to-left" evidence="24">
        <dbReference type="Rhea" id="RHEA:50594"/>
    </physiologicalReaction>
</comment>
<evidence type="ECO:0000256" key="22">
    <source>
        <dbReference type="ARBA" id="ARBA00047742"/>
    </source>
</evidence>
<evidence type="ECO:0000256" key="11">
    <source>
        <dbReference type="ARBA" id="ARBA00022857"/>
    </source>
</evidence>
<comment type="catalytic activity">
    <reaction evidence="25">
        <text>dodecanal + NADP(+) = (2E)-dodecenal + NADPH + H(+)</text>
        <dbReference type="Rhea" id="RHEA:50784"/>
        <dbReference type="ChEBI" id="CHEBI:15378"/>
        <dbReference type="ChEBI" id="CHEBI:27836"/>
        <dbReference type="ChEBI" id="CHEBI:57783"/>
        <dbReference type="ChEBI" id="CHEBI:58349"/>
        <dbReference type="ChEBI" id="CHEBI:133741"/>
    </reaction>
    <physiologicalReaction direction="right-to-left" evidence="25">
        <dbReference type="Rhea" id="RHEA:50786"/>
    </physiologicalReaction>
</comment>
<comment type="catalytic activity">
    <reaction evidence="31">
        <text>(5S,12S)-dihydroxy-(6E,10E,12E,14Z)-eicosatetraenoate + NADP(+) = 12-oxo-(5S)-hydroxy-(6E,8E,10E,14Z)-eicosatetraenoate + NADPH + H(+)</text>
        <dbReference type="Rhea" id="RHEA:51212"/>
        <dbReference type="ChEBI" id="CHEBI:15378"/>
        <dbReference type="ChEBI" id="CHEBI:57783"/>
        <dbReference type="ChEBI" id="CHEBI:58349"/>
        <dbReference type="ChEBI" id="CHEBI:133974"/>
        <dbReference type="ChEBI" id="CHEBI:133975"/>
    </reaction>
    <physiologicalReaction direction="left-to-right" evidence="31">
        <dbReference type="Rhea" id="RHEA:51213"/>
    </physiologicalReaction>
</comment>
<evidence type="ECO:0000256" key="16">
    <source>
        <dbReference type="ARBA" id="ARBA00031851"/>
    </source>
</evidence>
<evidence type="ECO:0000256" key="19">
    <source>
        <dbReference type="ARBA" id="ARBA00033119"/>
    </source>
</evidence>
<comment type="catalytic activity">
    <reaction evidence="21">
        <text>decanal + NADP(+) = (2E)-decenal + NADPH + H(+)</text>
        <dbReference type="Rhea" id="RHEA:50612"/>
        <dbReference type="ChEBI" id="CHEBI:15378"/>
        <dbReference type="ChEBI" id="CHEBI:31457"/>
        <dbReference type="ChEBI" id="CHEBI:57783"/>
        <dbReference type="ChEBI" id="CHEBI:58349"/>
        <dbReference type="ChEBI" id="CHEBI:133455"/>
    </reaction>
    <physiologicalReaction direction="right-to-left" evidence="21">
        <dbReference type="Rhea" id="RHEA:50614"/>
    </physiologicalReaction>
</comment>
<dbReference type="InterPro" id="IPR036291">
    <property type="entry name" value="NAD(P)-bd_dom_sf"/>
</dbReference>
<dbReference type="InterPro" id="IPR014190">
    <property type="entry name" value="PTGR1"/>
</dbReference>
<evidence type="ECO:0000259" key="35">
    <source>
        <dbReference type="SMART" id="SM00829"/>
    </source>
</evidence>
<comment type="catalytic activity">
    <reaction evidence="20">
        <text>octanal + NADP(+) = (2E)-octenal + NADPH + H(+)</text>
        <dbReference type="Rhea" id="RHEA:50780"/>
        <dbReference type="ChEBI" id="CHEBI:15378"/>
        <dbReference type="ChEBI" id="CHEBI:17935"/>
        <dbReference type="ChEBI" id="CHEBI:57783"/>
        <dbReference type="ChEBI" id="CHEBI:58349"/>
        <dbReference type="ChEBI" id="CHEBI:61748"/>
    </reaction>
    <physiologicalReaction direction="right-to-left" evidence="20">
        <dbReference type="Rhea" id="RHEA:50782"/>
    </physiologicalReaction>
</comment>
<evidence type="ECO:0000256" key="25">
    <source>
        <dbReference type="ARBA" id="ARBA00047903"/>
    </source>
</evidence>
<keyword evidence="10" id="KW-0276">Fatty acid metabolism</keyword>
<evidence type="ECO:0000313" key="36">
    <source>
        <dbReference type="EMBL" id="CAH1257351.1"/>
    </source>
</evidence>
<evidence type="ECO:0000256" key="18">
    <source>
        <dbReference type="ARBA" id="ARBA00032297"/>
    </source>
</evidence>
<dbReference type="InterPro" id="IPR020843">
    <property type="entry name" value="ER"/>
</dbReference>
<dbReference type="GO" id="GO:0006693">
    <property type="term" value="P:prostaglandin metabolic process"/>
    <property type="evidence" value="ECO:0007669"/>
    <property type="project" value="UniProtKB-KW"/>
</dbReference>
<dbReference type="CDD" id="cd08294">
    <property type="entry name" value="leukotriene_B4_DH_like"/>
    <property type="match status" value="1"/>
</dbReference>
<accession>A0A8J9ZMC9</accession>
<evidence type="ECO:0000256" key="32">
    <source>
        <dbReference type="ARBA" id="ARBA00049070"/>
    </source>
</evidence>
<keyword evidence="8" id="KW-0644">Prostaglandin metabolism</keyword>
<keyword evidence="15" id="KW-0379">Hydroxylation</keyword>
<keyword evidence="11" id="KW-0521">NADP</keyword>
<dbReference type="Pfam" id="PF16884">
    <property type="entry name" value="ADH_N_2"/>
    <property type="match status" value="1"/>
</dbReference>
<comment type="catalytic activity">
    <reaction evidence="30">
        <text>6-trans-leukotriene B4 + NADP(+) = 12-oxo-(5S)-hydroxy-(6E,8E,10E,14Z)-eicosatetraenoate + NADPH + H(+)</text>
        <dbReference type="Rhea" id="RHEA:51204"/>
        <dbReference type="ChEBI" id="CHEBI:15378"/>
        <dbReference type="ChEBI" id="CHEBI:57783"/>
        <dbReference type="ChEBI" id="CHEBI:58349"/>
        <dbReference type="ChEBI" id="CHEBI:90723"/>
        <dbReference type="ChEBI" id="CHEBI:133974"/>
    </reaction>
    <physiologicalReaction direction="left-to-right" evidence="30">
        <dbReference type="Rhea" id="RHEA:51205"/>
    </physiologicalReaction>
</comment>
<evidence type="ECO:0000256" key="26">
    <source>
        <dbReference type="ARBA" id="ARBA00048066"/>
    </source>
</evidence>
<dbReference type="InterPro" id="IPR045010">
    <property type="entry name" value="MDR_fam"/>
</dbReference>
<evidence type="ECO:0000256" key="12">
    <source>
        <dbReference type="ARBA" id="ARBA00022990"/>
    </source>
</evidence>
<evidence type="ECO:0000256" key="2">
    <source>
        <dbReference type="ARBA" id="ARBA00010460"/>
    </source>
</evidence>
<evidence type="ECO:0000256" key="4">
    <source>
        <dbReference type="ARBA" id="ARBA00011981"/>
    </source>
</evidence>
<evidence type="ECO:0000256" key="34">
    <source>
        <dbReference type="ARBA" id="ARBA00049368"/>
    </source>
</evidence>
<evidence type="ECO:0000256" key="29">
    <source>
        <dbReference type="ARBA" id="ARBA00048591"/>
    </source>
</evidence>
<dbReference type="Gene3D" id="3.40.50.720">
    <property type="entry name" value="NAD(P)-binding Rossmann-like Domain"/>
    <property type="match status" value="1"/>
</dbReference>
<dbReference type="AlphaFoldDB" id="A0A8J9ZMC9"/>
<evidence type="ECO:0000256" key="24">
    <source>
        <dbReference type="ARBA" id="ARBA00047878"/>
    </source>
</evidence>
<comment type="subunit">
    <text evidence="3">Monomer or homodimer.</text>
</comment>
<dbReference type="InterPro" id="IPR041694">
    <property type="entry name" value="ADH_N_2"/>
</dbReference>
<comment type="catalytic activity">
    <reaction evidence="28">
        <text>4-hydroxynonanal + NADP(+) = (E)-4-hydroxynon-2-enal + NADPH + H(+)</text>
        <dbReference type="Rhea" id="RHEA:64736"/>
        <dbReference type="ChEBI" id="CHEBI:15378"/>
        <dbReference type="ChEBI" id="CHEBI:57783"/>
        <dbReference type="ChEBI" id="CHEBI:58349"/>
        <dbReference type="ChEBI" id="CHEBI:58968"/>
        <dbReference type="ChEBI" id="CHEBI:156112"/>
    </reaction>
    <physiologicalReaction direction="right-to-left" evidence="28">
        <dbReference type="Rhea" id="RHEA:64738"/>
    </physiologicalReaction>
</comment>
<proteinExistence type="inferred from homology"/>
<dbReference type="Proteomes" id="UP000838412">
    <property type="component" value="Chromosome 3"/>
</dbReference>
<evidence type="ECO:0000256" key="33">
    <source>
        <dbReference type="ARBA" id="ARBA00049179"/>
    </source>
</evidence>
<evidence type="ECO:0000256" key="10">
    <source>
        <dbReference type="ARBA" id="ARBA00022832"/>
    </source>
</evidence>
<comment type="catalytic activity">
    <reaction evidence="27">
        <text>13,14-dihydro-15-oxo-PGF2alpha + NADP(+) = 15-oxoprostaglandin F2alpha + NADPH + H(+)</text>
        <dbReference type="Rhea" id="RHEA:50588"/>
        <dbReference type="ChEBI" id="CHEBI:15378"/>
        <dbReference type="ChEBI" id="CHEBI:57783"/>
        <dbReference type="ChEBI" id="CHEBI:58349"/>
        <dbReference type="ChEBI" id="CHEBI:133374"/>
        <dbReference type="ChEBI" id="CHEBI:133409"/>
    </reaction>
    <physiologicalReaction direction="right-to-left" evidence="27">
        <dbReference type="Rhea" id="RHEA:50590"/>
    </physiologicalReaction>
</comment>
<dbReference type="EC" id="1.3.1.48" evidence="4"/>
<dbReference type="Gene3D" id="3.90.180.10">
    <property type="entry name" value="Medium-chain alcohol dehydrogenases, catalytic domain"/>
    <property type="match status" value="1"/>
</dbReference>
<sequence>MASCRGQRSTVGPECVSRLFKSVVNMVKSKRFVVARHFDGLPKESDFQLVEEETPDLKDGEILVASIFSSVDPYMRTLSRRLSEGVTMVGECCARVAESKSSDFPVGTVIVHQYGWRTHAVLDTENQDPPRKAPADYPKDLPLSLLLGAVGIPGLTAYFGLLKCLEAKEGETVFVNAAAGATGSIVGQIARIKGCKAVGSAGSDAKVAWLKELGFDAAFNYKTVSSLDAALKEAAPNGIDCYFDNVGGDFTTTVLNHMNLYGRVAIVGGISTYNDKDPSSKGAFPYKAIQGKQLTLIGFVVSRWLDQWPQGKAQMMQWIKEGKIKYREHVTEGFENMPKAFIGMLVGENIGKAIVKL</sequence>
<evidence type="ECO:0000256" key="8">
    <source>
        <dbReference type="ARBA" id="ARBA00022501"/>
    </source>
</evidence>
<keyword evidence="7" id="KW-0963">Cytoplasm</keyword>
<evidence type="ECO:0000256" key="21">
    <source>
        <dbReference type="ARBA" id="ARBA00047617"/>
    </source>
</evidence>
<evidence type="ECO:0000256" key="28">
    <source>
        <dbReference type="ARBA" id="ARBA00048387"/>
    </source>
</evidence>
<keyword evidence="14" id="KW-0443">Lipid metabolism</keyword>
<evidence type="ECO:0000256" key="13">
    <source>
        <dbReference type="ARBA" id="ARBA00023002"/>
    </source>
</evidence>
<dbReference type="EC" id="1.3.1.74" evidence="5"/>
<dbReference type="SUPFAM" id="SSF51735">
    <property type="entry name" value="NAD(P)-binding Rossmann-fold domains"/>
    <property type="match status" value="1"/>
</dbReference>